<feature type="signal peptide" evidence="1">
    <location>
        <begin position="1"/>
        <end position="18"/>
    </location>
</feature>
<dbReference type="Proteomes" id="UP000016927">
    <property type="component" value="Unassembled WGS sequence"/>
</dbReference>
<dbReference type="PROSITE" id="PS51257">
    <property type="entry name" value="PROKAR_LIPOPROTEIN"/>
    <property type="match status" value="1"/>
</dbReference>
<reference evidence="2 3" key="1">
    <citation type="journal article" date="2013" name="BMC Genomics">
        <title>Comparative genomics of parasitic silkworm microsporidia reveal an association between genome expansion and host adaptation.</title>
        <authorList>
            <person name="Pan G."/>
            <person name="Xu J."/>
            <person name="Li T."/>
            <person name="Xia Q."/>
            <person name="Liu S.L."/>
            <person name="Zhang G."/>
            <person name="Li S."/>
            <person name="Li C."/>
            <person name="Liu H."/>
            <person name="Yang L."/>
            <person name="Liu T."/>
            <person name="Zhang X."/>
            <person name="Wu Z."/>
            <person name="Fan W."/>
            <person name="Dang X."/>
            <person name="Xiang H."/>
            <person name="Tao M."/>
            <person name="Li Y."/>
            <person name="Hu J."/>
            <person name="Li Z."/>
            <person name="Lin L."/>
            <person name="Luo J."/>
            <person name="Geng L."/>
            <person name="Wang L."/>
            <person name="Long M."/>
            <person name="Wan Y."/>
            <person name="He N."/>
            <person name="Zhang Z."/>
            <person name="Lu C."/>
            <person name="Keeling P.J."/>
            <person name="Wang J."/>
            <person name="Xiang Z."/>
            <person name="Zhou Z."/>
        </authorList>
    </citation>
    <scope>NUCLEOTIDE SEQUENCE [LARGE SCALE GENOMIC DNA]</scope>
    <source>
        <strain evidence="3">CQ1 / CVCC 102059</strain>
    </source>
</reference>
<dbReference type="AlphaFoldDB" id="R0KXM5"/>
<keyword evidence="3" id="KW-1185">Reference proteome</keyword>
<proteinExistence type="predicted"/>
<name>R0KXM5_NOSB1</name>
<protein>
    <recommendedName>
        <fullName evidence="4">Lipoprotein</fullName>
    </recommendedName>
</protein>
<evidence type="ECO:0000256" key="1">
    <source>
        <dbReference type="SAM" id="SignalP"/>
    </source>
</evidence>
<organism evidence="2 3">
    <name type="scientific">Nosema bombycis (strain CQ1 / CVCC 102059)</name>
    <name type="common">Microsporidian parasite</name>
    <name type="synonym">Pebrine of silkworm</name>
    <dbReference type="NCBI Taxonomy" id="578461"/>
    <lineage>
        <taxon>Eukaryota</taxon>
        <taxon>Fungi</taxon>
        <taxon>Fungi incertae sedis</taxon>
        <taxon>Microsporidia</taxon>
        <taxon>Nosematidae</taxon>
        <taxon>Nosema</taxon>
    </lineage>
</organism>
<gene>
    <name evidence="2" type="ORF">NBO_11g0029</name>
</gene>
<evidence type="ECO:0008006" key="4">
    <source>
        <dbReference type="Google" id="ProtNLM"/>
    </source>
</evidence>
<evidence type="ECO:0000313" key="3">
    <source>
        <dbReference type="Proteomes" id="UP000016927"/>
    </source>
</evidence>
<dbReference type="HOGENOM" id="CLU_1475567_0_0_1"/>
<evidence type="ECO:0000313" key="2">
    <source>
        <dbReference type="EMBL" id="EOB14957.1"/>
    </source>
</evidence>
<accession>R0KXM5</accession>
<dbReference type="VEuPathDB" id="MicrosporidiaDB:NBO_11g0029"/>
<sequence>MDFKFLFILLTSISCTKNETNKSANNTLYLRTNETEKDVILSVSSDDYLPLKGNWHSKGVSLCIGDFRVSGKTGVYDCLKMNISCLNLFDDCFENFKDHVFELRTSKEMLKNKEKLECRLHLLKKEDLQRIFLDYLYAVAVFNPLNRHAKGQAYFEAINNIIHREIICTVKFDCNSGKAFDFK</sequence>
<keyword evidence="1" id="KW-0732">Signal</keyword>
<dbReference type="EMBL" id="KB908919">
    <property type="protein sequence ID" value="EOB14957.1"/>
    <property type="molecule type" value="Genomic_DNA"/>
</dbReference>
<feature type="chain" id="PRO_5004344201" description="Lipoprotein" evidence="1">
    <location>
        <begin position="19"/>
        <end position="183"/>
    </location>
</feature>